<evidence type="ECO:0000313" key="2">
    <source>
        <dbReference type="Proteomes" id="UP001254658"/>
    </source>
</evidence>
<reference evidence="1" key="2">
    <citation type="submission" date="2023-09" db="EMBL/GenBank/DDBJ databases">
        <authorList>
            <person name="Kim T.W."/>
        </authorList>
    </citation>
    <scope>NUCLEOTIDE SEQUENCE</scope>
    <source>
        <strain evidence="1">KCKM 0438</strain>
    </source>
</reference>
<accession>A0AAX4AK97</accession>
<dbReference type="RefSeq" id="WP_205876109.1">
    <property type="nucleotide sequence ID" value="NZ_CP070856.1"/>
</dbReference>
<evidence type="ECO:0000313" key="1">
    <source>
        <dbReference type="EMBL" id="WMX71552.1"/>
    </source>
</evidence>
<organism evidence="1 2">
    <name type="scientific">Lactococcus lactis subsp. cremoris</name>
    <name type="common">Streptococcus cremoris</name>
    <dbReference type="NCBI Taxonomy" id="1359"/>
    <lineage>
        <taxon>Bacteria</taxon>
        <taxon>Bacillati</taxon>
        <taxon>Bacillota</taxon>
        <taxon>Bacilli</taxon>
        <taxon>Lactobacillales</taxon>
        <taxon>Streptococcaceae</taxon>
        <taxon>Lactococcus</taxon>
    </lineage>
</organism>
<dbReference type="EMBL" id="CP133787">
    <property type="protein sequence ID" value="WMX71552.1"/>
    <property type="molecule type" value="Genomic_DNA"/>
</dbReference>
<dbReference type="Proteomes" id="UP001254658">
    <property type="component" value="Chromosome"/>
</dbReference>
<dbReference type="AlphaFoldDB" id="A0AAX4AK97"/>
<name>A0AAX4AK97_LACLC</name>
<protein>
    <submittedName>
        <fullName evidence="1">Uncharacterized protein</fullName>
    </submittedName>
</protein>
<gene>
    <name evidence="1" type="ORF">RF668_04645</name>
</gene>
<reference evidence="1" key="1">
    <citation type="journal article" date="2022" name="Microbiol. Spectr.">
        <title>Optimizing Conditions in the Acid Tolerance Test for Potential Probiotics Using Response Surface Methodology.</title>
        <authorList>
            <person name="Ko H.I."/>
            <person name="Jeong C.H."/>
            <person name="Hong S.W."/>
            <person name="Eun J.B."/>
            <person name="Kim T.W."/>
        </authorList>
    </citation>
    <scope>NUCLEOTIDE SEQUENCE</scope>
    <source>
        <strain evidence="1">KCKM 0438</strain>
    </source>
</reference>
<proteinExistence type="predicted"/>
<sequence>MIQEYYANQANKSVSKKIKRGRQVRMISRKKSFKLANKTYGTCTIWLRRLAQCLGKISNN</sequence>